<dbReference type="Gene3D" id="2.130.10.10">
    <property type="entry name" value="YVTN repeat-like/Quinoprotein amine dehydrogenase"/>
    <property type="match status" value="1"/>
</dbReference>
<organism evidence="9 10">
    <name type="scientific">Ligaoa zhengdingensis</name>
    <dbReference type="NCBI Taxonomy" id="2763658"/>
    <lineage>
        <taxon>Bacteria</taxon>
        <taxon>Bacillati</taxon>
        <taxon>Bacillota</taxon>
        <taxon>Clostridia</taxon>
        <taxon>Eubacteriales</taxon>
        <taxon>Oscillospiraceae</taxon>
        <taxon>Ligaoa</taxon>
    </lineage>
</organism>
<dbReference type="RefSeq" id="WP_249282975.1">
    <property type="nucleotide sequence ID" value="NZ_JACRST010000011.1"/>
</dbReference>
<dbReference type="SUPFAM" id="SSF50974">
    <property type="entry name" value="Nitrous oxide reductase, N-terminal domain"/>
    <property type="match status" value="1"/>
</dbReference>
<dbReference type="InterPro" id="IPR011047">
    <property type="entry name" value="Quinoprotein_ADH-like_sf"/>
</dbReference>
<feature type="signal peptide" evidence="7">
    <location>
        <begin position="1"/>
        <end position="27"/>
    </location>
</feature>
<gene>
    <name evidence="9" type="ORF">H8711_08120</name>
</gene>
<dbReference type="GO" id="GO:0009055">
    <property type="term" value="F:electron transfer activity"/>
    <property type="evidence" value="ECO:0007669"/>
    <property type="project" value="InterPro"/>
</dbReference>
<dbReference type="InterPro" id="IPR036909">
    <property type="entry name" value="Cyt_c-like_dom_sf"/>
</dbReference>
<keyword evidence="6" id="KW-1133">Transmembrane helix</keyword>
<evidence type="ECO:0000259" key="8">
    <source>
        <dbReference type="PROSITE" id="PS51007"/>
    </source>
</evidence>
<comment type="caution">
    <text evidence="9">The sequence shown here is derived from an EMBL/GenBank/DDBJ whole genome shotgun (WGS) entry which is preliminary data.</text>
</comment>
<feature type="domain" description="Cytochrome c" evidence="8">
    <location>
        <begin position="788"/>
        <end position="891"/>
    </location>
</feature>
<feature type="compositionally biased region" description="Low complexity" evidence="5">
    <location>
        <begin position="1517"/>
        <end position="1529"/>
    </location>
</feature>
<evidence type="ECO:0000256" key="5">
    <source>
        <dbReference type="SAM" id="MobiDB-lite"/>
    </source>
</evidence>
<evidence type="ECO:0000256" key="4">
    <source>
        <dbReference type="PROSITE-ProRule" id="PRU00433"/>
    </source>
</evidence>
<feature type="compositionally biased region" description="Basic and acidic residues" evidence="5">
    <location>
        <begin position="76"/>
        <end position="86"/>
    </location>
</feature>
<proteinExistence type="predicted"/>
<dbReference type="InterPro" id="IPR015943">
    <property type="entry name" value="WD40/YVTN_repeat-like_dom_sf"/>
</dbReference>
<dbReference type="InterPro" id="IPR011045">
    <property type="entry name" value="N2O_reductase_N"/>
</dbReference>
<reference evidence="9" key="1">
    <citation type="submission" date="2020-08" db="EMBL/GenBank/DDBJ databases">
        <title>Genome public.</title>
        <authorList>
            <person name="Liu C."/>
            <person name="Sun Q."/>
        </authorList>
    </citation>
    <scope>NUCLEOTIDE SEQUENCE</scope>
    <source>
        <strain evidence="9">NSJ-31</strain>
    </source>
</reference>
<dbReference type="Gene3D" id="1.10.760.10">
    <property type="entry name" value="Cytochrome c-like domain"/>
    <property type="match status" value="1"/>
</dbReference>
<feature type="transmembrane region" description="Helical" evidence="6">
    <location>
        <begin position="1697"/>
        <end position="1716"/>
    </location>
</feature>
<dbReference type="Gene3D" id="2.120.10.30">
    <property type="entry name" value="TolB, C-terminal domain"/>
    <property type="match status" value="1"/>
</dbReference>
<dbReference type="Pfam" id="PF00034">
    <property type="entry name" value="Cytochrom_C"/>
    <property type="match status" value="1"/>
</dbReference>
<feature type="region of interest" description="Disordered" evidence="5">
    <location>
        <begin position="44"/>
        <end position="93"/>
    </location>
</feature>
<accession>A0A926DZZ3</accession>
<dbReference type="InterPro" id="IPR009056">
    <property type="entry name" value="Cyt_c-like_dom"/>
</dbReference>
<feature type="compositionally biased region" description="Acidic residues" evidence="5">
    <location>
        <begin position="65"/>
        <end position="75"/>
    </location>
</feature>
<feature type="compositionally biased region" description="Basic and acidic residues" evidence="5">
    <location>
        <begin position="1505"/>
        <end position="1515"/>
    </location>
</feature>
<dbReference type="Pfam" id="PF07554">
    <property type="entry name" value="FIVAR"/>
    <property type="match status" value="4"/>
</dbReference>
<dbReference type="GO" id="GO:0046872">
    <property type="term" value="F:metal ion binding"/>
    <property type="evidence" value="ECO:0007669"/>
    <property type="project" value="UniProtKB-KW"/>
</dbReference>
<dbReference type="PANTHER" id="PTHR47197">
    <property type="entry name" value="PROTEIN NIRF"/>
    <property type="match status" value="1"/>
</dbReference>
<keyword evidence="10" id="KW-1185">Reference proteome</keyword>
<dbReference type="Gene3D" id="1.20.1270.70">
    <property type="entry name" value="Designed single chain three-helix bundle"/>
    <property type="match status" value="2"/>
</dbReference>
<dbReference type="Proteomes" id="UP000653127">
    <property type="component" value="Unassembled WGS sequence"/>
</dbReference>
<dbReference type="PROSITE" id="PS51007">
    <property type="entry name" value="CYTC"/>
    <property type="match status" value="2"/>
</dbReference>
<dbReference type="PANTHER" id="PTHR47197:SF3">
    <property type="entry name" value="DIHYDRO-HEME D1 DEHYDROGENASE"/>
    <property type="match status" value="1"/>
</dbReference>
<evidence type="ECO:0000256" key="7">
    <source>
        <dbReference type="SAM" id="SignalP"/>
    </source>
</evidence>
<keyword evidence="6" id="KW-0472">Membrane</keyword>
<protein>
    <submittedName>
        <fullName evidence="9">FIVAR domain-containing protein</fullName>
    </submittedName>
</protein>
<evidence type="ECO:0000313" key="9">
    <source>
        <dbReference type="EMBL" id="MBC8546897.1"/>
    </source>
</evidence>
<keyword evidence="6" id="KW-0812">Transmembrane</keyword>
<keyword evidence="1 4" id="KW-0349">Heme</keyword>
<dbReference type="InterPro" id="IPR011042">
    <property type="entry name" value="6-blade_b-propeller_TolB-like"/>
</dbReference>
<dbReference type="SUPFAM" id="SSF50998">
    <property type="entry name" value="Quinoprotein alcohol dehydrogenase-like"/>
    <property type="match status" value="1"/>
</dbReference>
<sequence length="1723" mass="184318">MKTKLRRVMALVLTVSMLIGTATTAWAAPTDDLPETGAIVAEQDVNPEASPADLVPDETTPPAEEAPEQNEEEKEPSEQPEEKPELDPEESETSAAILAKVFAPKAADQEGHRVLISGSHHDRIAIVDYDGSTIWEMTGLDTLWSEANDADLLPNGNIVYAARNDFAPAGSYVRMIRPAYPETTGYDLLWEYEVPKGAENHTSQALPDGGVLVGEVYSSYVRIVELDPNGNVRKELLVNSETVPEFGNNGGTHGQIRQAHKTDDGHYLLVHFSNNYTVELDSDGSFLKSYPFGTGFMADKDKDGNVVIAGGNTPNIKKFSPDGEEIWTIAANSIPGVTLGFPAAINLLDNGNIVLANWGGHGGASGVSAVIEINPETKELVWYMDTADGGNISNVQVIDDMNVDFKPDPDEEDIPDPSSEYRSPLDAVASINTGKVYIADYTNKSIQVIRNVSDKLIAAIELDYRPTSMLLNQSGSKLFVAAGGLNGKVIEIDTETNTVTDMVSVGHTPSALALSEDENVLYVANRFSGTLQSIDLVDGGLTGATVSSPEAVTREPMAMELVNGKLYVAGHLPTGTMKDEVVSSEVVVVDPDALTVDETLKLTNGSTNMKDMAVSPDGKYIYVTHALGRYMVATTHADRGWVYTNAVSEIETATNTVTATMLLDDIDLGAGNPWGIEATMDKLIVSISGTRELMIIDRTKMRKKIDGVRAGTTKVQGLLEGAEDIPNDLTFLTSMKTRINLGEDGPRGLAVLGGKVYTANYFGGSVSVVNINTKVKKLIKFETDAVEDDVRAGERLWNDSTIGFQQWQSCASCHPDARSDALNWDNLNDGIGTPKQARTMLDTFKRGRVMATGIRPSAYAAVRAGLKYIMFNNTFPEEKFLQMDEYVRSLEPEPSPYLVNGKLSESAQRGKELFEGKAGCASCHAGEIKGQDLQIYNYTQSGNESRGLLVPPLREVWRTAPYLCDGSAATIMDVLTTCNPVDDNGKHKHGKVDDLTEQELEDVVEYVLSLGVEEVVEESATMEKLETLYNKYVDLTNEDGKYTETSFAELETALADALAVIELGEEAEQTAIQSAYDKLKAAVDSLIEVSDDTYTVTFTLDPEDAVVTVVNADGEPVEAEADGSYKLKNGEYTYTVSKEGYLDATDSFTVNGGAVNIPVALAEEPDVADKSALIALIEAIDGKYEEERFTAESWAALIEALDAAQAVVDNKSASQKEVFDAYLALVKARDGLVYAVDTSMLELAIELAQQTIDEFGSELTGNSVDAIQKAIDAANELLSSDAMTQDQVNAMYNEVMTAIISVVDRANRDYLSALIVFAENKEGDYTPSTLEALETALASAKTVEADTNATDEDIRKAYDELSAAVTALKLKANKATLIPAVDAAREMLDSGKYDPETLKELSALIDPAELLVEDEEADQDEVNKMAKDLTIAMSKVRLAAKVAEVKAEVEQLDLSGYTAASVKALTNAIAKAEAALESDDYSDEDEEVLTSSLTNALSGLVEIPVKPDPEPDPKPSKPSSSKGGSASAVSDSDYWAEVIEKINATEKGGKVSVKLDEDANVPATAIDALKNKGVIGVFEIGGVDHAVNGAGELKGYSAAAVYYTSDEIKAMAGGAPAAVAPTAPAAGSEASNPETGGEIPATIAPAVPATVPSVPAHEDNVTLAPAAPTAPVQNAEQQAEAPAEATAPVEPESNNSWIFLAIAVIVLASGAIWLVAKKRHSAK</sequence>
<feature type="region of interest" description="Disordered" evidence="5">
    <location>
        <begin position="1500"/>
        <end position="1529"/>
    </location>
</feature>
<evidence type="ECO:0000256" key="1">
    <source>
        <dbReference type="ARBA" id="ARBA00022617"/>
    </source>
</evidence>
<dbReference type="Gene3D" id="1.20.1270.90">
    <property type="entry name" value="AF1782-like"/>
    <property type="match status" value="4"/>
</dbReference>
<dbReference type="Gene3D" id="2.60.40.1120">
    <property type="entry name" value="Carboxypeptidase-like, regulatory domain"/>
    <property type="match status" value="1"/>
</dbReference>
<keyword evidence="2 4" id="KW-0479">Metal-binding</keyword>
<name>A0A926DZZ3_9FIRM</name>
<evidence type="ECO:0000256" key="2">
    <source>
        <dbReference type="ARBA" id="ARBA00022723"/>
    </source>
</evidence>
<feature type="chain" id="PRO_5037138370" evidence="7">
    <location>
        <begin position="28"/>
        <end position="1723"/>
    </location>
</feature>
<dbReference type="GO" id="GO:0020037">
    <property type="term" value="F:heme binding"/>
    <property type="evidence" value="ECO:0007669"/>
    <property type="project" value="InterPro"/>
</dbReference>
<evidence type="ECO:0000256" key="6">
    <source>
        <dbReference type="SAM" id="Phobius"/>
    </source>
</evidence>
<evidence type="ECO:0000313" key="10">
    <source>
        <dbReference type="Proteomes" id="UP000653127"/>
    </source>
</evidence>
<feature type="domain" description="Cytochrome c" evidence="8">
    <location>
        <begin position="905"/>
        <end position="1011"/>
    </location>
</feature>
<keyword evidence="7" id="KW-0732">Signal</keyword>
<keyword evidence="3 4" id="KW-0408">Iron</keyword>
<dbReference type="SUPFAM" id="SSF75011">
    <property type="entry name" value="3-carboxy-cis,cis-mucoante lactonizing enzyme"/>
    <property type="match status" value="1"/>
</dbReference>
<dbReference type="EMBL" id="JACRST010000011">
    <property type="protein sequence ID" value="MBC8546897.1"/>
    <property type="molecule type" value="Genomic_DNA"/>
</dbReference>
<feature type="region of interest" description="Disordered" evidence="5">
    <location>
        <begin position="1669"/>
        <end position="1690"/>
    </location>
</feature>
<evidence type="ECO:0000256" key="3">
    <source>
        <dbReference type="ARBA" id="ARBA00023004"/>
    </source>
</evidence>
<dbReference type="SUPFAM" id="SSF46626">
    <property type="entry name" value="Cytochrome c"/>
    <property type="match status" value="2"/>
</dbReference>
<dbReference type="InterPro" id="IPR051200">
    <property type="entry name" value="Host-pathogen_enzymatic-act"/>
</dbReference>